<dbReference type="InterPro" id="IPR000795">
    <property type="entry name" value="T_Tr_GTP-bd_dom"/>
</dbReference>
<evidence type="ECO:0000256" key="3">
    <source>
        <dbReference type="ARBA" id="ARBA00022540"/>
    </source>
</evidence>
<dbReference type="CDD" id="cd03692">
    <property type="entry name" value="mtIF2_IVc"/>
    <property type="match status" value="1"/>
</dbReference>
<feature type="binding site" evidence="8">
    <location>
        <begin position="328"/>
        <end position="332"/>
    </location>
    <ligand>
        <name>GTP</name>
        <dbReference type="ChEBI" id="CHEBI:37565"/>
    </ligand>
</feature>
<dbReference type="Gene3D" id="3.40.50.300">
    <property type="entry name" value="P-loop containing nucleotide triphosphate hydrolases"/>
    <property type="match status" value="1"/>
</dbReference>
<evidence type="ECO:0000313" key="12">
    <source>
        <dbReference type="EMBL" id="MEJ6400719.1"/>
    </source>
</evidence>
<dbReference type="InterPro" id="IPR036925">
    <property type="entry name" value="TIF_IF2_dom3_sf"/>
</dbReference>
<feature type="region of interest" description="Disordered" evidence="10">
    <location>
        <begin position="51"/>
        <end position="183"/>
    </location>
</feature>
<dbReference type="Gene3D" id="2.40.30.10">
    <property type="entry name" value="Translation factors"/>
    <property type="match status" value="2"/>
</dbReference>
<name>A0ABU8SLS0_9LACO</name>
<dbReference type="CDD" id="cd01887">
    <property type="entry name" value="IF2_eIF5B"/>
    <property type="match status" value="1"/>
</dbReference>
<evidence type="ECO:0000256" key="2">
    <source>
        <dbReference type="ARBA" id="ARBA00020675"/>
    </source>
</evidence>
<dbReference type="GO" id="GO:0003743">
    <property type="term" value="F:translation initiation factor activity"/>
    <property type="evidence" value="ECO:0007669"/>
    <property type="project" value="UniProtKB-KW"/>
</dbReference>
<comment type="function">
    <text evidence="7 8 9">One of the essential components for the initiation of protein synthesis. Protects formylmethionyl-tRNA from spontaneous hydrolysis and promotes its binding to the 30S ribosomal subunits. Also involved in the hydrolysis of GTP during the formation of the 70S ribosomal complex.</text>
</comment>
<dbReference type="Pfam" id="PF04760">
    <property type="entry name" value="IF2_N"/>
    <property type="match status" value="2"/>
</dbReference>
<evidence type="ECO:0000256" key="9">
    <source>
        <dbReference type="RuleBase" id="RU000644"/>
    </source>
</evidence>
<feature type="binding site" evidence="8">
    <location>
        <begin position="282"/>
        <end position="289"/>
    </location>
    <ligand>
        <name>GTP</name>
        <dbReference type="ChEBI" id="CHEBI:37565"/>
    </ligand>
</feature>
<accession>A0ABU8SLS0</accession>
<dbReference type="InterPro" id="IPR006847">
    <property type="entry name" value="IF2_N"/>
</dbReference>
<evidence type="ECO:0000256" key="5">
    <source>
        <dbReference type="ARBA" id="ARBA00022917"/>
    </source>
</evidence>
<dbReference type="PROSITE" id="PS51722">
    <property type="entry name" value="G_TR_2"/>
    <property type="match status" value="1"/>
</dbReference>
<dbReference type="SUPFAM" id="SSF50447">
    <property type="entry name" value="Translation proteins"/>
    <property type="match status" value="2"/>
</dbReference>
<dbReference type="Pfam" id="PF00009">
    <property type="entry name" value="GTP_EFTU"/>
    <property type="match status" value="1"/>
</dbReference>
<dbReference type="InterPro" id="IPR027417">
    <property type="entry name" value="P-loop_NTPase"/>
</dbReference>
<dbReference type="Proteomes" id="UP001370590">
    <property type="component" value="Unassembled WGS sequence"/>
</dbReference>
<organism evidence="12 13">
    <name type="scientific">Nicoliella lavandulae</name>
    <dbReference type="NCBI Taxonomy" id="3082954"/>
    <lineage>
        <taxon>Bacteria</taxon>
        <taxon>Bacillati</taxon>
        <taxon>Bacillota</taxon>
        <taxon>Bacilli</taxon>
        <taxon>Lactobacillales</taxon>
        <taxon>Lactobacillaceae</taxon>
        <taxon>Nicoliella</taxon>
    </lineage>
</organism>
<feature type="domain" description="Tr-type G" evidence="11">
    <location>
        <begin position="273"/>
        <end position="442"/>
    </location>
</feature>
<reference evidence="12 13" key="1">
    <citation type="submission" date="2023-10" db="EMBL/GenBank/DDBJ databases">
        <title>Nicoliella lavandulae sp. nov. isolated from Lavandula angustifolia flowers.</title>
        <authorList>
            <person name="Alcantara C."/>
            <person name="Zuniga M."/>
            <person name="Landete J.M."/>
            <person name="Monedero V."/>
        </authorList>
    </citation>
    <scope>NUCLEOTIDE SEQUENCE [LARGE SCALE GENOMIC DNA]</scope>
    <source>
        <strain evidence="12 13">Es01</strain>
    </source>
</reference>
<dbReference type="NCBIfam" id="TIGR00487">
    <property type="entry name" value="IF-2"/>
    <property type="match status" value="1"/>
</dbReference>
<dbReference type="InterPro" id="IPR009000">
    <property type="entry name" value="Transl_B-barrel_sf"/>
</dbReference>
<evidence type="ECO:0000256" key="4">
    <source>
        <dbReference type="ARBA" id="ARBA00022741"/>
    </source>
</evidence>
<dbReference type="SUPFAM" id="SSF52156">
    <property type="entry name" value="Initiation factor IF2/eIF5b, domain 3"/>
    <property type="match status" value="1"/>
</dbReference>
<evidence type="ECO:0000256" key="1">
    <source>
        <dbReference type="ARBA" id="ARBA00007733"/>
    </source>
</evidence>
<dbReference type="InterPro" id="IPR044145">
    <property type="entry name" value="IF2_II"/>
</dbReference>
<protein>
    <recommendedName>
        <fullName evidence="2 8">Translation initiation factor IF-2</fullName>
    </recommendedName>
</protein>
<dbReference type="CDD" id="cd03702">
    <property type="entry name" value="IF2_mtIF2_II"/>
    <property type="match status" value="1"/>
</dbReference>
<feature type="region of interest" description="G-domain" evidence="8">
    <location>
        <begin position="276"/>
        <end position="424"/>
    </location>
</feature>
<feature type="compositionally biased region" description="Basic residues" evidence="10">
    <location>
        <begin position="145"/>
        <end position="156"/>
    </location>
</feature>
<dbReference type="PANTHER" id="PTHR43381:SF5">
    <property type="entry name" value="TR-TYPE G DOMAIN-CONTAINING PROTEIN"/>
    <property type="match status" value="1"/>
</dbReference>
<dbReference type="InterPro" id="IPR023115">
    <property type="entry name" value="TIF_IF2_dom3"/>
</dbReference>
<comment type="subcellular location">
    <subcellularLocation>
        <location evidence="8">Cytoplasm</location>
    </subcellularLocation>
</comment>
<evidence type="ECO:0000256" key="6">
    <source>
        <dbReference type="ARBA" id="ARBA00023134"/>
    </source>
</evidence>
<feature type="compositionally biased region" description="Low complexity" evidence="10">
    <location>
        <begin position="70"/>
        <end position="101"/>
    </location>
</feature>
<dbReference type="HAMAP" id="MF_00100_B">
    <property type="entry name" value="IF_2_B"/>
    <property type="match status" value="1"/>
</dbReference>
<dbReference type="InterPro" id="IPR000178">
    <property type="entry name" value="TF_IF2_bacterial-like"/>
</dbReference>
<dbReference type="RefSeq" id="WP_339960524.1">
    <property type="nucleotide sequence ID" value="NZ_JAWMWH010000001.1"/>
</dbReference>
<keyword evidence="8" id="KW-0963">Cytoplasm</keyword>
<dbReference type="Gene3D" id="1.10.10.2480">
    <property type="match status" value="1"/>
</dbReference>
<dbReference type="Pfam" id="PF22042">
    <property type="entry name" value="EF-G_D2"/>
    <property type="match status" value="1"/>
</dbReference>
<proteinExistence type="inferred from homology"/>
<dbReference type="Gene3D" id="3.40.50.10050">
    <property type="entry name" value="Translation initiation factor IF- 2, domain 3"/>
    <property type="match status" value="1"/>
</dbReference>
<evidence type="ECO:0000313" key="13">
    <source>
        <dbReference type="Proteomes" id="UP001370590"/>
    </source>
</evidence>
<keyword evidence="3 8" id="KW-0396">Initiation factor</keyword>
<keyword evidence="4 8" id="KW-0547">Nucleotide-binding</keyword>
<feature type="compositionally biased region" description="Basic residues" evidence="10">
    <location>
        <begin position="166"/>
        <end position="183"/>
    </location>
</feature>
<sequence length="772" mass="84891">MGKKRIYELAKELNVTSKQLINSANSKGISVHNHMSTIDAEQEKQIKASLKSGNNNQHRSSAHTNSARPQSNNQHRSNSHSNNGKPQNNNQHHNNGANNKPHQNSNDHRSNNNSKPNHNNQSNGGNRPTNSNNGNGGNSNGFHNKNNRKNKKKFNKRNNSFNKYTKNQRIRQIHKHKEAPKRKDHPLPKVLEYTDGMNAQEIGKALHREPAEIVKKLFMLGVMVNQNQSLDKDTIELLATDYGIGAEEKQEVNVSDLDKLFEEEEHNTAYSEERPPVVTIMGHVDHGKTTLLDYLRHSHITSGEAGGITQGIGAYQVKHDGKTITFLDTPGHAAFTAMRARGADITDITILVVAADDGVMPQTVEAINHAKAAKTPIIVAINKVDKPGANPDHVTEQLSNYGLIPEDWGGDTIFVKISAKFGTNVDELLDMILLQAEVMELKANPRQNAAGSVIEARLDRGKGTVATLLVQQGTMHVGDPIVVGDTFGRVRTMVNEHNQDVKEATPSTPVGITGLNDVPEAGDRFVVFNDEKTARAAGEKRAQEAQENERRQTHHVTLDNLFDSLKEGEMKQVDVIIKADVQGSVEALASSLQKIDVEGVKVNIIHTGVGAINESDVALAEASNAIIIGFSVRPTPQAKAQAETDNVDIRLHQVIYDAIDEVESAMKGLLEPTYKEEVTGQVEVREIYKASKIGTIAGGMVTSGYIGRDSKVRLIRDNVVIFDGELGSLKRFKDDAKFVKQGFECGLTIENYNDIKVNDVIEAYVMKEVPVE</sequence>
<keyword evidence="6 8" id="KW-0342">GTP-binding</keyword>
<keyword evidence="13" id="KW-1185">Reference proteome</keyword>
<evidence type="ECO:0000256" key="8">
    <source>
        <dbReference type="HAMAP-Rule" id="MF_00100"/>
    </source>
</evidence>
<dbReference type="Pfam" id="PF11987">
    <property type="entry name" value="IF-2"/>
    <property type="match status" value="1"/>
</dbReference>
<keyword evidence="5 8" id="KW-0648">Protein biosynthesis</keyword>
<feature type="compositionally biased region" description="Polar residues" evidence="10">
    <location>
        <begin position="51"/>
        <end position="69"/>
    </location>
</feature>
<evidence type="ECO:0000256" key="10">
    <source>
        <dbReference type="SAM" id="MobiDB-lite"/>
    </source>
</evidence>
<feature type="compositionally biased region" description="Low complexity" evidence="10">
    <location>
        <begin position="111"/>
        <end position="133"/>
    </location>
</feature>
<dbReference type="NCBIfam" id="TIGR00231">
    <property type="entry name" value="small_GTP"/>
    <property type="match status" value="1"/>
</dbReference>
<comment type="caution">
    <text evidence="12">The sequence shown here is derived from an EMBL/GenBank/DDBJ whole genome shotgun (WGS) entry which is preliminary data.</text>
</comment>
<dbReference type="PROSITE" id="PS01176">
    <property type="entry name" value="IF2"/>
    <property type="match status" value="1"/>
</dbReference>
<evidence type="ECO:0000256" key="7">
    <source>
        <dbReference type="ARBA" id="ARBA00025162"/>
    </source>
</evidence>
<comment type="similarity">
    <text evidence="1 8 9">Belongs to the TRAFAC class translation factor GTPase superfamily. Classic translation factor GTPase family. IF-2 subfamily.</text>
</comment>
<evidence type="ECO:0000259" key="11">
    <source>
        <dbReference type="PROSITE" id="PS51722"/>
    </source>
</evidence>
<dbReference type="PANTHER" id="PTHR43381">
    <property type="entry name" value="TRANSLATION INITIATION FACTOR IF-2-RELATED"/>
    <property type="match status" value="1"/>
</dbReference>
<dbReference type="EMBL" id="JAWMWH010000001">
    <property type="protein sequence ID" value="MEJ6400719.1"/>
    <property type="molecule type" value="Genomic_DNA"/>
</dbReference>
<dbReference type="SUPFAM" id="SSF52540">
    <property type="entry name" value="P-loop containing nucleoside triphosphate hydrolases"/>
    <property type="match status" value="1"/>
</dbReference>
<gene>
    <name evidence="8 12" type="primary">infB</name>
    <name evidence="12" type="ORF">R4146_06035</name>
</gene>
<feature type="binding site" evidence="8">
    <location>
        <begin position="382"/>
        <end position="385"/>
    </location>
    <ligand>
        <name>GTP</name>
        <dbReference type="ChEBI" id="CHEBI:37565"/>
    </ligand>
</feature>
<dbReference type="InterPro" id="IPR053905">
    <property type="entry name" value="EF-G-like_DII"/>
</dbReference>
<dbReference type="InterPro" id="IPR005225">
    <property type="entry name" value="Small_GTP-bd"/>
</dbReference>
<dbReference type="InterPro" id="IPR015760">
    <property type="entry name" value="TIF_IF2"/>
</dbReference>